<organism evidence="2 3">
    <name type="scientific">Bifidobacterium animalis subsp. lactis CNCM I-2494</name>
    <dbReference type="NCBI Taxonomy" id="1042403"/>
    <lineage>
        <taxon>Bacteria</taxon>
        <taxon>Bacillati</taxon>
        <taxon>Actinomycetota</taxon>
        <taxon>Actinomycetes</taxon>
        <taxon>Bifidobacteriales</taxon>
        <taxon>Bifidobacteriaceae</taxon>
        <taxon>Bifidobacterium</taxon>
    </lineage>
</organism>
<dbReference type="AlphaFoldDB" id="A0A806FVL6"/>
<reference evidence="2 3" key="1">
    <citation type="journal article" date="2011" name="J. Bacteriol.">
        <title>Genome Sequence of the Probiotic Strain Bifidobacterium animalis subsp. lactis CNCM I-2494.</title>
        <authorList>
            <person name="Chervaux C."/>
            <person name="Grimaldi C."/>
            <person name="Bolotin A."/>
            <person name="Quinquis B."/>
            <person name="Legrain-Raspaud S."/>
            <person name="van Hylckama Vlieg J.E."/>
            <person name="Denariaz G."/>
            <person name="Smokvina T."/>
        </authorList>
    </citation>
    <scope>NUCLEOTIDE SEQUENCE [LARGE SCALE GENOMIC DNA]</scope>
    <source>
        <strain evidence="2 3">CNCM I-2494</strain>
    </source>
</reference>
<keyword evidence="1" id="KW-0812">Transmembrane</keyword>
<keyword evidence="1" id="KW-0472">Membrane</keyword>
<accession>A0A806FVL6</accession>
<keyword evidence="1" id="KW-1133">Transmembrane helix</keyword>
<dbReference type="InterPro" id="IPR012338">
    <property type="entry name" value="Beta-lactam/transpept-like"/>
</dbReference>
<dbReference type="KEGG" id="bnm:BALAC2494_01015"/>
<dbReference type="Proteomes" id="UP000008394">
    <property type="component" value="Chromosome"/>
</dbReference>
<proteinExistence type="predicted"/>
<gene>
    <name evidence="2" type="ORF">BALAC2494_01015</name>
</gene>
<dbReference type="EMBL" id="CP002915">
    <property type="protein sequence ID" value="AEK29550.1"/>
    <property type="molecule type" value="Genomic_DNA"/>
</dbReference>
<protein>
    <submittedName>
        <fullName evidence="2">Hypothetical membrane associated protein</fullName>
    </submittedName>
</protein>
<dbReference type="Gene3D" id="3.40.710.10">
    <property type="entry name" value="DD-peptidase/beta-lactamase superfamily"/>
    <property type="match status" value="1"/>
</dbReference>
<evidence type="ECO:0000313" key="3">
    <source>
        <dbReference type="Proteomes" id="UP000008394"/>
    </source>
</evidence>
<name>A0A806FVL6_BIFAN</name>
<sequence>MDGFARVARRCANMDCRFPFLFERAVTRRQVRRDMRLFADRPSQADGSRARIASAILNWERSLAHWKRVLTVIFSALLTVIAVVCLGVGLNIVGLGRDTQAIPPAPVTEVEAPQLPVPLTDDAIKAAGLHEATPTVSVSQMTATALDNLSAVDGSSALDTVAISLSSDQREQIEQNLQAFADAGAQVSFAVADLGSGGVIAANGGVARYPASSIKAPYIVSLLQEGAVNLDETASGSTLSAQINADHIAGVLRYSDNDGYDALWNAHLNSAIIPWSEGLVENPERMRGFQYPDVSAVELAKMWVKTYGYLFADAEGEPNAGETASAPAREWLASSMHHSLNSSIDAAHGGEENPDGTVVLSKAGWINGEGDYYALNDAGIVLPSGESGNEPGYAIAIMSNACGRNDLLADLAGTLHNILS</sequence>
<evidence type="ECO:0000256" key="1">
    <source>
        <dbReference type="SAM" id="Phobius"/>
    </source>
</evidence>
<evidence type="ECO:0000313" key="2">
    <source>
        <dbReference type="EMBL" id="AEK29550.1"/>
    </source>
</evidence>
<feature type="transmembrane region" description="Helical" evidence="1">
    <location>
        <begin position="69"/>
        <end position="93"/>
    </location>
</feature>
<dbReference type="SUPFAM" id="SSF56601">
    <property type="entry name" value="beta-lactamase/transpeptidase-like"/>
    <property type="match status" value="1"/>
</dbReference>